<sequence length="835" mass="93423">MASVPKLSKDELRRVDAWWRAANYLIVGQIYLQENPLLTRSLSPDDIKPRLLGHWGTSAGLSFIYSHINRLIRHTGQDVVYIAGPGHGGPALVAAAYLEGYYSEVFPKVTQDADGLRRLFRQFSAPGGIPSHASVTTPGSIHEGGELGYALSHAFGAAFDNPDLLVTAVVGDGEAETGPLEGGWKGISFLNPVHDGAVLPILHLNGAKIASPTVLARKDPEEVNALFEGHGYEVVWVEGDDLPWMHERFSDALTYCYDRIKQIQSDARSGNWDGERPHWPMIVLRTPKGWTGPHTVDGNTVEGTWRAHQVPLSGVKTDLDHLASLEEWMRSYNIDELFHADGTLTDLVASNNPVGDKRMSASPYANGGRLTVDLDLPDFRDYAVEVTSETRATDRIESTRKLGELMRDIYVKNPTNFRLFCPDETNSNRLGAVLEVSDRTFMERTNMIDEKLSSNGRVMEVLSEHNCHGWLDGYTLTGRHGVFASYEAFGMVSASMTMQQAKWLQEANHLEWRKKVPSTNVLLSSTCWRNDHNGFSHQSPELLQVVLNLRGDVSRIYLPPDANSLLVVADACFKSRNCVNLIVQDKQPQPQWLSIDEAQEHCTRGFGVWDWAGTEGLGDEKPDIVLACAGDVVTMEAVAAAEILKQQLPELTVRFVNVVDLMTLYRTKDHPHGMSAKQFSDLFTDDVDVVFAFHGYPGAIHQLVHGRPDADRFRARGFREQGTTTTPFDMVVRNEVDRYHLVMDCINNARNKPAGSHELYQWCEQQLRRHEDYIVEYLEDMPEVRDWRLGAHAWETALIAKDDLDNKAEEERLEALDAQVDAPEGAEQGDVLVEH</sequence>
<comment type="similarity">
    <text evidence="2">Belongs to the XFP family.</text>
</comment>
<dbReference type="InterPro" id="IPR019789">
    <property type="entry name" value="Xul5P/Fru6P_PKetolase_ThDP_BS"/>
</dbReference>
<evidence type="ECO:0000256" key="3">
    <source>
        <dbReference type="ARBA" id="ARBA00023052"/>
    </source>
</evidence>
<evidence type="ECO:0000256" key="2">
    <source>
        <dbReference type="ARBA" id="ARBA00005623"/>
    </source>
</evidence>
<dbReference type="NCBIfam" id="NF003619">
    <property type="entry name" value="PRK05261.1-4"/>
    <property type="match status" value="1"/>
</dbReference>
<evidence type="ECO:0000256" key="4">
    <source>
        <dbReference type="ARBA" id="ARBA00023239"/>
    </source>
</evidence>
<evidence type="ECO:0000313" key="8">
    <source>
        <dbReference type="EMBL" id="NIH56971.1"/>
    </source>
</evidence>
<dbReference type="GO" id="GO:0050193">
    <property type="term" value="F:phosphoketolase activity"/>
    <property type="evidence" value="ECO:0007669"/>
    <property type="project" value="UniProtKB-EC"/>
</dbReference>
<dbReference type="Gene3D" id="3.40.50.920">
    <property type="match status" value="1"/>
</dbReference>
<dbReference type="Pfam" id="PF09363">
    <property type="entry name" value="XFP_C"/>
    <property type="match status" value="1"/>
</dbReference>
<organism evidence="8 9">
    <name type="scientific">Brooklawnia cerclae</name>
    <dbReference type="NCBI Taxonomy" id="349934"/>
    <lineage>
        <taxon>Bacteria</taxon>
        <taxon>Bacillati</taxon>
        <taxon>Actinomycetota</taxon>
        <taxon>Actinomycetes</taxon>
        <taxon>Propionibacteriales</taxon>
        <taxon>Propionibacteriaceae</taxon>
        <taxon>Brooklawnia</taxon>
    </lineage>
</organism>
<dbReference type="EC" id="4.1.2.22" evidence="8"/>
<dbReference type="Gene3D" id="3.40.50.970">
    <property type="match status" value="2"/>
</dbReference>
<dbReference type="SUPFAM" id="SSF52518">
    <property type="entry name" value="Thiamin diphosphate-binding fold (THDP-binding)"/>
    <property type="match status" value="2"/>
</dbReference>
<dbReference type="PANTHER" id="PTHR31273">
    <property type="entry name" value="PHOSPHOKETOLASE-RELATED"/>
    <property type="match status" value="1"/>
</dbReference>
<keyword evidence="3" id="KW-0786">Thiamine pyrophosphate</keyword>
<feature type="domain" description="Xylulose 5-phosphate/Fructose 6-phosphate phosphoketolase C-terminal" evidence="6">
    <location>
        <begin position="586"/>
        <end position="788"/>
    </location>
</feature>
<feature type="domain" description="Xylulose 5-phosphate/Fructose 6-phosphate phosphoketolase N-terminal" evidence="7">
    <location>
        <begin position="7"/>
        <end position="369"/>
    </location>
</feature>
<dbReference type="PANTHER" id="PTHR31273:SF0">
    <property type="entry name" value="PHOSPHOKETOLASE-RELATED"/>
    <property type="match status" value="1"/>
</dbReference>
<comment type="caution">
    <text evidence="8">The sequence shown here is derived from an EMBL/GenBank/DDBJ whole genome shotgun (WGS) entry which is preliminary data.</text>
</comment>
<dbReference type="PROSITE" id="PS60003">
    <property type="entry name" value="PHOSPHOKETOLASE_2"/>
    <property type="match status" value="1"/>
</dbReference>
<dbReference type="InterPro" id="IPR019790">
    <property type="entry name" value="Xul5P/Fru6P_PKetolase_CS"/>
</dbReference>
<dbReference type="GO" id="GO:0047905">
    <property type="term" value="F:fructose-6-phosphate phosphoketolase activity"/>
    <property type="evidence" value="ECO:0007669"/>
    <property type="project" value="UniProtKB-EC"/>
</dbReference>
<dbReference type="InterPro" id="IPR009014">
    <property type="entry name" value="Transketo_C/PFOR_II"/>
</dbReference>
<evidence type="ECO:0000256" key="1">
    <source>
        <dbReference type="ARBA" id="ARBA00001964"/>
    </source>
</evidence>
<evidence type="ECO:0000313" key="9">
    <source>
        <dbReference type="Proteomes" id="UP000749311"/>
    </source>
</evidence>
<dbReference type="Pfam" id="PF09364">
    <property type="entry name" value="XFP_N"/>
    <property type="match status" value="1"/>
</dbReference>
<evidence type="ECO:0000259" key="7">
    <source>
        <dbReference type="Pfam" id="PF09364"/>
    </source>
</evidence>
<name>A0ABX0SG63_9ACTN</name>
<dbReference type="PROSITE" id="PS60002">
    <property type="entry name" value="PHOSPHOKETOLASE_1"/>
    <property type="match status" value="1"/>
</dbReference>
<dbReference type="PIRSF" id="PIRSF017245">
    <property type="entry name" value="Phosphoketolase"/>
    <property type="match status" value="1"/>
</dbReference>
<dbReference type="InterPro" id="IPR018969">
    <property type="entry name" value="Xul5P/Fru6P_PKetolase_C"/>
</dbReference>
<evidence type="ECO:0000256" key="5">
    <source>
        <dbReference type="SAM" id="MobiDB-lite"/>
    </source>
</evidence>
<comment type="cofactor">
    <cofactor evidence="1">
        <name>thiamine diphosphate</name>
        <dbReference type="ChEBI" id="CHEBI:58937"/>
    </cofactor>
</comment>
<dbReference type="RefSeq" id="WP_167166308.1">
    <property type="nucleotide sequence ID" value="NZ_BAAAOO010000015.1"/>
</dbReference>
<dbReference type="Pfam" id="PF03894">
    <property type="entry name" value="XFP"/>
    <property type="match status" value="1"/>
</dbReference>
<dbReference type="EMBL" id="JAAMOZ010000001">
    <property type="protein sequence ID" value="NIH56971.1"/>
    <property type="molecule type" value="Genomic_DNA"/>
</dbReference>
<reference evidence="8 9" key="1">
    <citation type="submission" date="2020-02" db="EMBL/GenBank/DDBJ databases">
        <title>Sequencing the genomes of 1000 actinobacteria strains.</title>
        <authorList>
            <person name="Klenk H.-P."/>
        </authorList>
    </citation>
    <scope>NUCLEOTIDE SEQUENCE [LARGE SCALE GENOMIC DNA]</scope>
    <source>
        <strain evidence="8 9">DSM 19609</strain>
    </source>
</reference>
<keyword evidence="4 8" id="KW-0456">Lyase</keyword>
<dbReference type="InterPro" id="IPR018970">
    <property type="entry name" value="Xul5P/Fru6P_PKetolase_N"/>
</dbReference>
<feature type="region of interest" description="Disordered" evidence="5">
    <location>
        <begin position="815"/>
        <end position="835"/>
    </location>
</feature>
<proteinExistence type="inferred from homology"/>
<gene>
    <name evidence="8" type="ORF">FB473_001616</name>
</gene>
<evidence type="ECO:0000259" key="6">
    <source>
        <dbReference type="Pfam" id="PF09363"/>
    </source>
</evidence>
<dbReference type="EC" id="4.1.2.9" evidence="8"/>
<protein>
    <submittedName>
        <fullName evidence="8">Xylulose-5-phosphate/fructose-6-phosphate phosphoketolase</fullName>
        <ecNumber evidence="8">4.1.2.22</ecNumber>
        <ecNumber evidence="8">4.1.2.9</ecNumber>
    </submittedName>
</protein>
<dbReference type="InterPro" id="IPR029061">
    <property type="entry name" value="THDP-binding"/>
</dbReference>
<keyword evidence="9" id="KW-1185">Reference proteome</keyword>
<dbReference type="InterPro" id="IPR005593">
    <property type="entry name" value="Xul5P/Fru6P_PKetolase"/>
</dbReference>
<dbReference type="Proteomes" id="UP000749311">
    <property type="component" value="Unassembled WGS sequence"/>
</dbReference>
<accession>A0ABX0SG63</accession>